<dbReference type="EMBL" id="BNEE01000006">
    <property type="protein sequence ID" value="GHI88842.1"/>
    <property type="molecule type" value="Genomic_DNA"/>
</dbReference>
<dbReference type="Proteomes" id="UP000600026">
    <property type="component" value="Unassembled WGS sequence"/>
</dbReference>
<feature type="region of interest" description="Disordered" evidence="1">
    <location>
        <begin position="33"/>
        <end position="53"/>
    </location>
</feature>
<proteinExistence type="predicted"/>
<organism evidence="2 3">
    <name type="scientific">Streptomyces xanthophaeus</name>
    <dbReference type="NCBI Taxonomy" id="67385"/>
    <lineage>
        <taxon>Bacteria</taxon>
        <taxon>Bacillati</taxon>
        <taxon>Actinomycetota</taxon>
        <taxon>Actinomycetes</taxon>
        <taxon>Kitasatosporales</taxon>
        <taxon>Streptomycetaceae</taxon>
        <taxon>Streptomyces</taxon>
    </lineage>
</organism>
<evidence type="ECO:0000256" key="1">
    <source>
        <dbReference type="SAM" id="MobiDB-lite"/>
    </source>
</evidence>
<name>A0A919H1N1_9ACTN</name>
<evidence type="ECO:0000313" key="2">
    <source>
        <dbReference type="EMBL" id="GHI88842.1"/>
    </source>
</evidence>
<accession>A0A919H1N1</accession>
<gene>
    <name evidence="2" type="ORF">Sxan_62060</name>
</gene>
<sequence length="170" mass="18575">MNDLDRTPVEDTRFGAISVRQEGQDRLEVDGERIPRVTLERDPQSQPDPQIAIGTRDPDALTMRIDGNPVRLTPAKGSLTRRSYRVDVEYGGSRYRLVPDSVPSSRLTRDGTHLGDFSCDGDENVIAEWREDATTEPVDAAVGYALASAFGTGGQPLWMMIADGVSSALP</sequence>
<dbReference type="AlphaFoldDB" id="A0A919H1N1"/>
<reference evidence="2" key="1">
    <citation type="submission" date="2020-09" db="EMBL/GenBank/DDBJ databases">
        <title>Whole genome shotgun sequence of Streptomyces xanthophaeus NBRC 12829.</title>
        <authorList>
            <person name="Komaki H."/>
            <person name="Tamura T."/>
        </authorList>
    </citation>
    <scope>NUCLEOTIDE SEQUENCE</scope>
    <source>
        <strain evidence="2">NBRC 12829</strain>
    </source>
</reference>
<feature type="compositionally biased region" description="Basic and acidic residues" evidence="1">
    <location>
        <begin position="33"/>
        <end position="43"/>
    </location>
</feature>
<evidence type="ECO:0000313" key="3">
    <source>
        <dbReference type="Proteomes" id="UP000600026"/>
    </source>
</evidence>
<keyword evidence="3" id="KW-1185">Reference proteome</keyword>
<dbReference type="RefSeq" id="WP_031138602.1">
    <property type="nucleotide sequence ID" value="NZ_BNEE01000006.1"/>
</dbReference>
<protein>
    <submittedName>
        <fullName evidence="2">Uncharacterized protein</fullName>
    </submittedName>
</protein>
<dbReference type="OrthoDB" id="3391948at2"/>
<comment type="caution">
    <text evidence="2">The sequence shown here is derived from an EMBL/GenBank/DDBJ whole genome shotgun (WGS) entry which is preliminary data.</text>
</comment>